<sequence>MFYGFKHACLTQKRLFVLSNLKMLYNKYVGLFKKPFLTHM</sequence>
<reference evidence="2" key="1">
    <citation type="journal article" date="2017" name="Nat. Commun.">
        <title>The North American bullfrog draft genome provides insight into hormonal regulation of long noncoding RNA.</title>
        <authorList>
            <person name="Hammond S.A."/>
            <person name="Warren R.L."/>
            <person name="Vandervalk B.P."/>
            <person name="Kucuk E."/>
            <person name="Khan H."/>
            <person name="Gibb E.A."/>
            <person name="Pandoh P."/>
            <person name="Kirk H."/>
            <person name="Zhao Y."/>
            <person name="Jones M."/>
            <person name="Mungall A.J."/>
            <person name="Coope R."/>
            <person name="Pleasance S."/>
            <person name="Moore R.A."/>
            <person name="Holt R.A."/>
            <person name="Round J.M."/>
            <person name="Ohora S."/>
            <person name="Walle B.V."/>
            <person name="Veldhoen N."/>
            <person name="Helbing C.C."/>
            <person name="Birol I."/>
        </authorList>
    </citation>
    <scope>NUCLEOTIDE SEQUENCE [LARGE SCALE GENOMIC DNA]</scope>
</reference>
<protein>
    <submittedName>
        <fullName evidence="1">Uncharacterized protein</fullName>
    </submittedName>
</protein>
<keyword evidence="2" id="KW-1185">Reference proteome</keyword>
<dbReference type="Proteomes" id="UP000228934">
    <property type="component" value="Unassembled WGS sequence"/>
</dbReference>
<dbReference type="AlphaFoldDB" id="A0A2G9RW88"/>
<evidence type="ECO:0000313" key="2">
    <source>
        <dbReference type="Proteomes" id="UP000228934"/>
    </source>
</evidence>
<accession>A0A2G9RW88</accession>
<proteinExistence type="predicted"/>
<organism evidence="1 2">
    <name type="scientific">Aquarana catesbeiana</name>
    <name type="common">American bullfrog</name>
    <name type="synonym">Rana catesbeiana</name>
    <dbReference type="NCBI Taxonomy" id="8400"/>
    <lineage>
        <taxon>Eukaryota</taxon>
        <taxon>Metazoa</taxon>
        <taxon>Chordata</taxon>
        <taxon>Craniata</taxon>
        <taxon>Vertebrata</taxon>
        <taxon>Euteleostomi</taxon>
        <taxon>Amphibia</taxon>
        <taxon>Batrachia</taxon>
        <taxon>Anura</taxon>
        <taxon>Neobatrachia</taxon>
        <taxon>Ranoidea</taxon>
        <taxon>Ranidae</taxon>
        <taxon>Aquarana</taxon>
    </lineage>
</organism>
<evidence type="ECO:0000313" key="1">
    <source>
        <dbReference type="EMBL" id="PIO32142.1"/>
    </source>
</evidence>
<dbReference type="EMBL" id="KV932378">
    <property type="protein sequence ID" value="PIO32142.1"/>
    <property type="molecule type" value="Genomic_DNA"/>
</dbReference>
<name>A0A2G9RW88_AQUCT</name>
<gene>
    <name evidence="1" type="ORF">AB205_0023580</name>
</gene>